<dbReference type="InterPro" id="IPR004087">
    <property type="entry name" value="KH_dom"/>
</dbReference>
<accession>A0A8J2MEN0</accession>
<dbReference type="GO" id="GO:0005634">
    <property type="term" value="C:nucleus"/>
    <property type="evidence" value="ECO:0007669"/>
    <property type="project" value="TreeGrafter"/>
</dbReference>
<evidence type="ECO:0000256" key="1">
    <source>
        <dbReference type="ARBA" id="ARBA00022884"/>
    </source>
</evidence>
<dbReference type="EMBL" id="CAKAEH010001877">
    <property type="protein sequence ID" value="CAG9540017.1"/>
    <property type="molecule type" value="Genomic_DNA"/>
</dbReference>
<dbReference type="InterPro" id="IPR036612">
    <property type="entry name" value="KH_dom_type_1_sf"/>
</dbReference>
<comment type="caution">
    <text evidence="4">The sequence shown here is derived from an EMBL/GenBank/DDBJ whole genome shotgun (WGS) entry which is preliminary data.</text>
</comment>
<sequence>MQGTEEGGDAGQSVEWETTDGSSLHSSFHDVLGYGDPYDSAKYLDDLVKDLRILDSIQLNHPDKLRNTYTLLTNEIDRVWTIIYMRTLRDEQQVHHYSRQFTPEGAYISIQEKIMIPERPNCKFIGRILGPRGISVKQLEAQTNCRILIRGKGSVKDARREARLRNRVGWEHLAEPLHVLVTATDITHERCLQKLAVGVQSIKALLSSNDDEHKRRQLIQLAIINGTYRPMRMHYQGQFIEVLFKSNENILSSDPKKFYCTSPCRQELNASESDVRPDVMAFLYISDSNACSGQSRSIAEVE</sequence>
<feature type="region of interest" description="Disordered" evidence="2">
    <location>
        <begin position="1"/>
        <end position="21"/>
    </location>
</feature>
<evidence type="ECO:0000313" key="4">
    <source>
        <dbReference type="EMBL" id="CAG9540017.1"/>
    </source>
</evidence>
<protein>
    <recommendedName>
        <fullName evidence="3">K Homology domain-containing protein</fullName>
    </recommendedName>
</protein>
<dbReference type="Pfam" id="PF22675">
    <property type="entry name" value="KH-I_KHDC4-BBP"/>
    <property type="match status" value="1"/>
</dbReference>
<evidence type="ECO:0000256" key="2">
    <source>
        <dbReference type="SAM" id="MobiDB-lite"/>
    </source>
</evidence>
<dbReference type="InterPro" id="IPR055256">
    <property type="entry name" value="KH_1_KHDC4/BBP-like"/>
</dbReference>
<dbReference type="SMART" id="SM00322">
    <property type="entry name" value="KH"/>
    <property type="match status" value="1"/>
</dbReference>
<keyword evidence="5" id="KW-1185">Reference proteome</keyword>
<feature type="domain" description="K Homology" evidence="3">
    <location>
        <begin position="108"/>
        <end position="200"/>
    </location>
</feature>
<reference evidence="4" key="1">
    <citation type="submission" date="2021-09" db="EMBL/GenBank/DDBJ databases">
        <authorList>
            <consortium name="Pathogen Informatics"/>
        </authorList>
    </citation>
    <scope>NUCLEOTIDE SEQUENCE</scope>
</reference>
<dbReference type="PANTHER" id="PTHR11208:SF147">
    <property type="entry name" value="RNA-BINDING PROTEIN ASD-2"/>
    <property type="match status" value="1"/>
</dbReference>
<dbReference type="AlphaFoldDB" id="A0A8J2MEN0"/>
<dbReference type="InterPro" id="IPR045071">
    <property type="entry name" value="BBP-like"/>
</dbReference>
<organism evidence="4 5">
    <name type="scientific">Cercopithifilaria johnstoni</name>
    <dbReference type="NCBI Taxonomy" id="2874296"/>
    <lineage>
        <taxon>Eukaryota</taxon>
        <taxon>Metazoa</taxon>
        <taxon>Ecdysozoa</taxon>
        <taxon>Nematoda</taxon>
        <taxon>Chromadorea</taxon>
        <taxon>Rhabditida</taxon>
        <taxon>Spirurina</taxon>
        <taxon>Spiruromorpha</taxon>
        <taxon>Filarioidea</taxon>
        <taxon>Onchocercidae</taxon>
        <taxon>Cercopithifilaria</taxon>
    </lineage>
</organism>
<keyword evidence="1" id="KW-0694">RNA-binding</keyword>
<dbReference type="OrthoDB" id="6777263at2759"/>
<dbReference type="GO" id="GO:0048024">
    <property type="term" value="P:regulation of mRNA splicing, via spliceosome"/>
    <property type="evidence" value="ECO:0007669"/>
    <property type="project" value="TreeGrafter"/>
</dbReference>
<dbReference type="Gene3D" id="3.30.1370.10">
    <property type="entry name" value="K Homology domain, type 1"/>
    <property type="match status" value="1"/>
</dbReference>
<dbReference type="Proteomes" id="UP000746747">
    <property type="component" value="Unassembled WGS sequence"/>
</dbReference>
<gene>
    <name evidence="4" type="ORF">CJOHNSTONI_LOCUS9568</name>
</gene>
<name>A0A8J2MEN0_9BILA</name>
<evidence type="ECO:0000313" key="5">
    <source>
        <dbReference type="Proteomes" id="UP000746747"/>
    </source>
</evidence>
<proteinExistence type="predicted"/>
<dbReference type="PANTHER" id="PTHR11208">
    <property type="entry name" value="RNA-BINDING PROTEIN RELATED"/>
    <property type="match status" value="1"/>
</dbReference>
<dbReference type="GO" id="GO:0003729">
    <property type="term" value="F:mRNA binding"/>
    <property type="evidence" value="ECO:0007669"/>
    <property type="project" value="TreeGrafter"/>
</dbReference>
<dbReference type="SUPFAM" id="SSF54791">
    <property type="entry name" value="Eukaryotic type KH-domain (KH-domain type I)"/>
    <property type="match status" value="1"/>
</dbReference>
<evidence type="ECO:0000259" key="3">
    <source>
        <dbReference type="SMART" id="SM00322"/>
    </source>
</evidence>